<evidence type="ECO:0000256" key="5">
    <source>
        <dbReference type="SAM" id="Phobius"/>
    </source>
</evidence>
<name>A0ABP0T899_9BRYO</name>
<protein>
    <recommendedName>
        <fullName evidence="6">SLC26A/SulP transporter domain-containing protein</fullName>
    </recommendedName>
</protein>
<keyword evidence="3 5" id="KW-1133">Transmembrane helix</keyword>
<comment type="subcellular location">
    <subcellularLocation>
        <location evidence="1">Membrane</location>
        <topology evidence="1">Multi-pass membrane protein</topology>
    </subcellularLocation>
</comment>
<keyword evidence="2 5" id="KW-0812">Transmembrane</keyword>
<keyword evidence="8" id="KW-1185">Reference proteome</keyword>
<evidence type="ECO:0000256" key="3">
    <source>
        <dbReference type="ARBA" id="ARBA00022989"/>
    </source>
</evidence>
<proteinExistence type="predicted"/>
<accession>A0ABP0T899</accession>
<dbReference type="EMBL" id="OZ019893">
    <property type="protein sequence ID" value="CAK9189731.1"/>
    <property type="molecule type" value="Genomic_DNA"/>
</dbReference>
<evidence type="ECO:0000256" key="4">
    <source>
        <dbReference type="ARBA" id="ARBA00023136"/>
    </source>
</evidence>
<evidence type="ECO:0000259" key="6">
    <source>
        <dbReference type="Pfam" id="PF00916"/>
    </source>
</evidence>
<dbReference type="PANTHER" id="PTHR11814">
    <property type="entry name" value="SULFATE TRANSPORTER"/>
    <property type="match status" value="1"/>
</dbReference>
<gene>
    <name evidence="7" type="ORF">CSSPTR1EN2_LOCUS382</name>
</gene>
<feature type="domain" description="SLC26A/SulP transporter" evidence="6">
    <location>
        <begin position="2"/>
        <end position="119"/>
    </location>
</feature>
<dbReference type="InterPro" id="IPR001902">
    <property type="entry name" value="SLC26A/SulP_fam"/>
</dbReference>
<dbReference type="Proteomes" id="UP001497512">
    <property type="component" value="Chromosome 1"/>
</dbReference>
<evidence type="ECO:0000313" key="8">
    <source>
        <dbReference type="Proteomes" id="UP001497512"/>
    </source>
</evidence>
<evidence type="ECO:0000256" key="2">
    <source>
        <dbReference type="ARBA" id="ARBA00022692"/>
    </source>
</evidence>
<keyword evidence="4 5" id="KW-0472">Membrane</keyword>
<dbReference type="Pfam" id="PF00916">
    <property type="entry name" value="Sulfate_transp"/>
    <property type="match status" value="1"/>
</dbReference>
<feature type="transmembrane region" description="Helical" evidence="5">
    <location>
        <begin position="12"/>
        <end position="35"/>
    </location>
</feature>
<feature type="transmembrane region" description="Helical" evidence="5">
    <location>
        <begin position="96"/>
        <end position="117"/>
    </location>
</feature>
<reference evidence="7 8" key="1">
    <citation type="submission" date="2024-02" db="EMBL/GenBank/DDBJ databases">
        <authorList>
            <consortium name="ELIXIR-Norway"/>
            <consortium name="Elixir Norway"/>
        </authorList>
    </citation>
    <scope>NUCLEOTIDE SEQUENCE [LARGE SCALE GENOMIC DNA]</scope>
</reference>
<feature type="transmembrane region" description="Helical" evidence="5">
    <location>
        <begin position="66"/>
        <end position="84"/>
    </location>
</feature>
<evidence type="ECO:0000313" key="7">
    <source>
        <dbReference type="EMBL" id="CAK9189731.1"/>
    </source>
</evidence>
<dbReference type="InterPro" id="IPR011547">
    <property type="entry name" value="SLC26A/SulP_dom"/>
</dbReference>
<sequence length="139" mass="15415">MESLMGILRLGWLVYFISHSIISGFTSASAIIIAFSQAKSFLGYSITKSSKIVLLLESIYAGRSQFKWQPFVMGSLVLVGLLVMKHVGKTFKHLRFFRAAGLVMPLFGSTVFVKLVHPSSISVVYFLNHPSSLELTDIL</sequence>
<organism evidence="7 8">
    <name type="scientific">Sphagnum troendelagicum</name>
    <dbReference type="NCBI Taxonomy" id="128251"/>
    <lineage>
        <taxon>Eukaryota</taxon>
        <taxon>Viridiplantae</taxon>
        <taxon>Streptophyta</taxon>
        <taxon>Embryophyta</taxon>
        <taxon>Bryophyta</taxon>
        <taxon>Sphagnophytina</taxon>
        <taxon>Sphagnopsida</taxon>
        <taxon>Sphagnales</taxon>
        <taxon>Sphagnaceae</taxon>
        <taxon>Sphagnum</taxon>
    </lineage>
</organism>
<evidence type="ECO:0000256" key="1">
    <source>
        <dbReference type="ARBA" id="ARBA00004141"/>
    </source>
</evidence>